<protein>
    <submittedName>
        <fullName evidence="2">Uncharacterized protein</fullName>
    </submittedName>
</protein>
<evidence type="ECO:0000313" key="2">
    <source>
        <dbReference type="EMBL" id="VWV56164.1"/>
    </source>
</evidence>
<dbReference type="EMBL" id="LR732074">
    <property type="protein sequence ID" value="VWV56164.1"/>
    <property type="molecule type" value="Genomic_DNA"/>
</dbReference>
<dbReference type="EMBL" id="LR735258">
    <property type="protein sequence ID" value="VXD43718.1"/>
    <property type="molecule type" value="Genomic_DNA"/>
</dbReference>
<proteinExistence type="predicted"/>
<reference evidence="2" key="1">
    <citation type="submission" date="2019-10" db="EMBL/GenBank/DDBJ databases">
        <authorList>
            <person name="Dow E L."/>
        </authorList>
    </citation>
    <scope>NUCLEOTIDE SEQUENCE</scope>
    <source>
        <strain evidence="2">32</strain>
        <strain evidence="3">Dyadobacter sp. 32 sample 2</strain>
    </source>
</reference>
<feature type="region of interest" description="Disordered" evidence="1">
    <location>
        <begin position="14"/>
        <end position="34"/>
    </location>
</feature>
<feature type="non-terminal residue" evidence="2">
    <location>
        <position position="62"/>
    </location>
</feature>
<sequence>NANLENWVRGLAGGGLGGRRKGGKGRRDGIGRGWFGRKVRGGQEIVRGWFGRQDEGGKGRLL</sequence>
<feature type="non-terminal residue" evidence="2">
    <location>
        <position position="1"/>
    </location>
</feature>
<evidence type="ECO:0000256" key="1">
    <source>
        <dbReference type="SAM" id="MobiDB-lite"/>
    </source>
</evidence>
<accession>A0A5Q5AD81</accession>
<gene>
    <name evidence="2" type="ORF">DYADSP32_1395</name>
</gene>
<organism evidence="2">
    <name type="scientific">Dyadobacter sp. 32</name>
    <dbReference type="NCBI Taxonomy" id="538966"/>
    <lineage>
        <taxon>Bacteria</taxon>
        <taxon>Pseudomonadati</taxon>
        <taxon>Bacteroidota</taxon>
        <taxon>Cytophagia</taxon>
        <taxon>Cytophagales</taxon>
        <taxon>Spirosomataceae</taxon>
        <taxon>Dyadobacter</taxon>
    </lineage>
</organism>
<evidence type="ECO:0000313" key="3">
    <source>
        <dbReference type="EMBL" id="VXD43718.1"/>
    </source>
</evidence>
<dbReference type="AlphaFoldDB" id="A0A5Q5AD81"/>
<name>A0A5Q5AD81_9BACT</name>